<accession>A0AAN8Y4T5</accession>
<name>A0AAN8Y4T5_SOLBU</name>
<organism evidence="1 2">
    <name type="scientific">Solanum bulbocastanum</name>
    <name type="common">Wild potato</name>
    <dbReference type="NCBI Taxonomy" id="147425"/>
    <lineage>
        <taxon>Eukaryota</taxon>
        <taxon>Viridiplantae</taxon>
        <taxon>Streptophyta</taxon>
        <taxon>Embryophyta</taxon>
        <taxon>Tracheophyta</taxon>
        <taxon>Spermatophyta</taxon>
        <taxon>Magnoliopsida</taxon>
        <taxon>eudicotyledons</taxon>
        <taxon>Gunneridae</taxon>
        <taxon>Pentapetalae</taxon>
        <taxon>asterids</taxon>
        <taxon>lamiids</taxon>
        <taxon>Solanales</taxon>
        <taxon>Solanaceae</taxon>
        <taxon>Solanoideae</taxon>
        <taxon>Solaneae</taxon>
        <taxon>Solanum</taxon>
    </lineage>
</organism>
<protein>
    <submittedName>
        <fullName evidence="1">Uncharacterized protein</fullName>
    </submittedName>
</protein>
<proteinExistence type="predicted"/>
<evidence type="ECO:0000313" key="2">
    <source>
        <dbReference type="Proteomes" id="UP001371456"/>
    </source>
</evidence>
<dbReference type="AlphaFoldDB" id="A0AAN8Y4T5"/>
<dbReference type="Proteomes" id="UP001371456">
    <property type="component" value="Unassembled WGS sequence"/>
</dbReference>
<dbReference type="EMBL" id="JBANQN010000009">
    <property type="protein sequence ID" value="KAK6779785.1"/>
    <property type="molecule type" value="Genomic_DNA"/>
</dbReference>
<gene>
    <name evidence="1" type="ORF">RDI58_021969</name>
</gene>
<evidence type="ECO:0000313" key="1">
    <source>
        <dbReference type="EMBL" id="KAK6779785.1"/>
    </source>
</evidence>
<comment type="caution">
    <text evidence="1">The sequence shown here is derived from an EMBL/GenBank/DDBJ whole genome shotgun (WGS) entry which is preliminary data.</text>
</comment>
<sequence length="22" mass="2315">MESSISTVTLSKLTLLICCGQS</sequence>
<keyword evidence="2" id="KW-1185">Reference proteome</keyword>
<reference evidence="1 2" key="1">
    <citation type="submission" date="2024-02" db="EMBL/GenBank/DDBJ databases">
        <title>de novo genome assembly of Solanum bulbocastanum strain 11H21.</title>
        <authorList>
            <person name="Hosaka A.J."/>
        </authorList>
    </citation>
    <scope>NUCLEOTIDE SEQUENCE [LARGE SCALE GENOMIC DNA]</scope>
    <source>
        <tissue evidence="1">Young leaves</tissue>
    </source>
</reference>